<dbReference type="Gene3D" id="3.40.50.620">
    <property type="entry name" value="HUPs"/>
    <property type="match status" value="1"/>
</dbReference>
<protein>
    <submittedName>
        <fullName evidence="3">Universal stress protein</fullName>
    </submittedName>
</protein>
<feature type="domain" description="UspA" evidence="2">
    <location>
        <begin position="1"/>
        <end position="144"/>
    </location>
</feature>
<dbReference type="EMBL" id="AP024958">
    <property type="protein sequence ID" value="BCZ85115.1"/>
    <property type="molecule type" value="Genomic_DNA"/>
</dbReference>
<organism evidence="3 4">
    <name type="scientific">Paraburkholderia terrae</name>
    <dbReference type="NCBI Taxonomy" id="311230"/>
    <lineage>
        <taxon>Bacteria</taxon>
        <taxon>Pseudomonadati</taxon>
        <taxon>Pseudomonadota</taxon>
        <taxon>Betaproteobacteria</taxon>
        <taxon>Burkholderiales</taxon>
        <taxon>Burkholderiaceae</taxon>
        <taxon>Paraburkholderia</taxon>
    </lineage>
</organism>
<comment type="similarity">
    <text evidence="1">Belongs to the universal stress protein A family.</text>
</comment>
<dbReference type="PANTHER" id="PTHR46268">
    <property type="entry name" value="STRESS RESPONSE PROTEIN NHAX"/>
    <property type="match status" value="1"/>
</dbReference>
<reference evidence="3 4" key="1">
    <citation type="journal article" date="2022" name="Front. Microbiol.">
        <title>Identification and characterization of a novel class of self-sufficient cytochrome P450 hydroxylase involved in cyclohexanecarboxylate degradation in Paraburkholderia terrae strain KU-64.</title>
        <authorList>
            <person name="Yamamoto T."/>
            <person name="Hasegawa Y."/>
            <person name="Iwaki H."/>
        </authorList>
    </citation>
    <scope>NUCLEOTIDE SEQUENCE [LARGE SCALE GENOMIC DNA]</scope>
    <source>
        <strain evidence="3 4">KU-64</strain>
    </source>
</reference>
<dbReference type="InterPro" id="IPR014729">
    <property type="entry name" value="Rossmann-like_a/b/a_fold"/>
</dbReference>
<dbReference type="RefSeq" id="WP_229517276.1">
    <property type="nucleotide sequence ID" value="NZ_AP024958.1"/>
</dbReference>
<evidence type="ECO:0000259" key="2">
    <source>
        <dbReference type="Pfam" id="PF00582"/>
    </source>
</evidence>
<gene>
    <name evidence="3" type="ORF">PTKU64_87900</name>
</gene>
<dbReference type="Proteomes" id="UP001319874">
    <property type="component" value="Chromosome 4"/>
</dbReference>
<dbReference type="PRINTS" id="PR01438">
    <property type="entry name" value="UNVRSLSTRESS"/>
</dbReference>
<dbReference type="InterPro" id="IPR006016">
    <property type="entry name" value="UspA"/>
</dbReference>
<dbReference type="SUPFAM" id="SSF52402">
    <property type="entry name" value="Adenine nucleotide alpha hydrolases-like"/>
    <property type="match status" value="1"/>
</dbReference>
<sequence>MFNSILVALEGGDASRQALCMAVDMARAAHAKITALFVIEHHLAIGDVILGCSEEQIFREFMHEEAEHELRRAEELFTARGLEGETLMIDAAGEPVADVICRAVVSAKADLVVLGRHDPTVLEKIFGSLADKVLNKTAVSVLVVGSGAELSDT</sequence>
<proteinExistence type="inferred from homology"/>
<evidence type="ECO:0000256" key="1">
    <source>
        <dbReference type="ARBA" id="ARBA00008791"/>
    </source>
</evidence>
<keyword evidence="4" id="KW-1185">Reference proteome</keyword>
<dbReference type="PANTHER" id="PTHR46268:SF15">
    <property type="entry name" value="UNIVERSAL STRESS PROTEIN HP_0031"/>
    <property type="match status" value="1"/>
</dbReference>
<evidence type="ECO:0000313" key="3">
    <source>
        <dbReference type="EMBL" id="BCZ85115.1"/>
    </source>
</evidence>
<dbReference type="Pfam" id="PF00582">
    <property type="entry name" value="Usp"/>
    <property type="match status" value="1"/>
</dbReference>
<accession>A0ABM7U1V4</accession>
<name>A0ABM7U1V4_9BURK</name>
<dbReference type="InterPro" id="IPR006015">
    <property type="entry name" value="Universal_stress_UspA"/>
</dbReference>
<evidence type="ECO:0000313" key="4">
    <source>
        <dbReference type="Proteomes" id="UP001319874"/>
    </source>
</evidence>
<dbReference type="CDD" id="cd00293">
    <property type="entry name" value="USP-like"/>
    <property type="match status" value="1"/>
</dbReference>